<organism evidence="6 7">
    <name type="scientific">Aldrovandia affinis</name>
    <dbReference type="NCBI Taxonomy" id="143900"/>
    <lineage>
        <taxon>Eukaryota</taxon>
        <taxon>Metazoa</taxon>
        <taxon>Chordata</taxon>
        <taxon>Craniata</taxon>
        <taxon>Vertebrata</taxon>
        <taxon>Euteleostomi</taxon>
        <taxon>Actinopterygii</taxon>
        <taxon>Neopterygii</taxon>
        <taxon>Teleostei</taxon>
        <taxon>Notacanthiformes</taxon>
        <taxon>Halosauridae</taxon>
        <taxon>Aldrovandia</taxon>
    </lineage>
</organism>
<dbReference type="GO" id="GO:0006955">
    <property type="term" value="P:immune response"/>
    <property type="evidence" value="ECO:0007669"/>
    <property type="project" value="InterPro"/>
</dbReference>
<keyword evidence="4" id="KW-0964">Secreted</keyword>
<feature type="signal peptide" evidence="4">
    <location>
        <begin position="1"/>
        <end position="36"/>
    </location>
</feature>
<dbReference type="PANTHER" id="PTHR12015">
    <property type="entry name" value="SMALL INDUCIBLE CYTOKINE A"/>
    <property type="match status" value="1"/>
</dbReference>
<dbReference type="AlphaFoldDB" id="A0AAD7S2X8"/>
<protein>
    <recommendedName>
        <fullName evidence="4">C-C motif chemokine</fullName>
    </recommendedName>
</protein>
<dbReference type="EMBL" id="JAINUG010000120">
    <property type="protein sequence ID" value="KAJ8394982.1"/>
    <property type="molecule type" value="Genomic_DNA"/>
</dbReference>
<evidence type="ECO:0000256" key="4">
    <source>
        <dbReference type="RuleBase" id="RU361150"/>
    </source>
</evidence>
<sequence>MTMRHQRPTVREKMKSLRNALLCLAVLQLSPAIIQSSDGHVASCCLKTSTTTLPREKIKDYYNQKSGICPVDAVIFVTMKGKRICSDPANLWVNKTMKYVDGKKARLRTAIPSLHLSTKTSAIMWNMTNTTSQTF</sequence>
<dbReference type="GO" id="GO:0008009">
    <property type="term" value="F:chemokine activity"/>
    <property type="evidence" value="ECO:0007669"/>
    <property type="project" value="InterPro"/>
</dbReference>
<proteinExistence type="inferred from homology"/>
<comment type="subcellular location">
    <subcellularLocation>
        <location evidence="4">Secreted</location>
    </subcellularLocation>
</comment>
<dbReference type="Proteomes" id="UP001221898">
    <property type="component" value="Unassembled WGS sequence"/>
</dbReference>
<keyword evidence="4" id="KW-0145">Chemotaxis</keyword>
<feature type="chain" id="PRO_5041783237" description="C-C motif chemokine" evidence="4">
    <location>
        <begin position="37"/>
        <end position="135"/>
    </location>
</feature>
<dbReference type="SMART" id="SM00199">
    <property type="entry name" value="SCY"/>
    <property type="match status" value="1"/>
</dbReference>
<dbReference type="PROSITE" id="PS00472">
    <property type="entry name" value="SMALL_CYTOKINES_CC"/>
    <property type="match status" value="1"/>
</dbReference>
<keyword evidence="4" id="KW-0732">Signal</keyword>
<dbReference type="PANTHER" id="PTHR12015:SF177">
    <property type="entry name" value="CHEMOKINE INTERLEUKIN-8-LIKE DOMAIN-CONTAINING PROTEIN"/>
    <property type="match status" value="1"/>
</dbReference>
<keyword evidence="2 4" id="KW-0202">Cytokine</keyword>
<evidence type="ECO:0000313" key="7">
    <source>
        <dbReference type="Proteomes" id="UP001221898"/>
    </source>
</evidence>
<keyword evidence="3" id="KW-1015">Disulfide bond</keyword>
<feature type="domain" description="Chemokine interleukin-8-like" evidence="5">
    <location>
        <begin position="41"/>
        <end position="100"/>
    </location>
</feature>
<dbReference type="InterPro" id="IPR001811">
    <property type="entry name" value="Chemokine_IL8-like_dom"/>
</dbReference>
<keyword evidence="7" id="KW-1185">Reference proteome</keyword>
<comment type="similarity">
    <text evidence="1 4">Belongs to the intercrine beta (chemokine CC) family.</text>
</comment>
<dbReference type="InterPro" id="IPR000827">
    <property type="entry name" value="Chemokine_CC_CS"/>
</dbReference>
<dbReference type="InterPro" id="IPR039809">
    <property type="entry name" value="Chemokine_b/g/d"/>
</dbReference>
<dbReference type="InterPro" id="IPR036048">
    <property type="entry name" value="Interleukin_8-like_sf"/>
</dbReference>
<comment type="caution">
    <text evidence="6">The sequence shown here is derived from an EMBL/GenBank/DDBJ whole genome shotgun (WGS) entry which is preliminary data.</text>
</comment>
<evidence type="ECO:0000259" key="5">
    <source>
        <dbReference type="SMART" id="SM00199"/>
    </source>
</evidence>
<gene>
    <name evidence="6" type="ORF">AAFF_G00039330</name>
</gene>
<evidence type="ECO:0000256" key="1">
    <source>
        <dbReference type="ARBA" id="ARBA00010868"/>
    </source>
</evidence>
<accession>A0AAD7S2X8</accession>
<dbReference type="Pfam" id="PF00048">
    <property type="entry name" value="IL8"/>
    <property type="match status" value="1"/>
</dbReference>
<evidence type="ECO:0000256" key="2">
    <source>
        <dbReference type="ARBA" id="ARBA00022514"/>
    </source>
</evidence>
<dbReference type="CDD" id="cd00272">
    <property type="entry name" value="Chemokine_CC"/>
    <property type="match status" value="1"/>
</dbReference>
<reference evidence="6" key="1">
    <citation type="journal article" date="2023" name="Science">
        <title>Genome structures resolve the early diversification of teleost fishes.</title>
        <authorList>
            <person name="Parey E."/>
            <person name="Louis A."/>
            <person name="Montfort J."/>
            <person name="Bouchez O."/>
            <person name="Roques C."/>
            <person name="Iampietro C."/>
            <person name="Lluch J."/>
            <person name="Castinel A."/>
            <person name="Donnadieu C."/>
            <person name="Desvignes T."/>
            <person name="Floi Bucao C."/>
            <person name="Jouanno E."/>
            <person name="Wen M."/>
            <person name="Mejri S."/>
            <person name="Dirks R."/>
            <person name="Jansen H."/>
            <person name="Henkel C."/>
            <person name="Chen W.J."/>
            <person name="Zahm M."/>
            <person name="Cabau C."/>
            <person name="Klopp C."/>
            <person name="Thompson A.W."/>
            <person name="Robinson-Rechavi M."/>
            <person name="Braasch I."/>
            <person name="Lecointre G."/>
            <person name="Bobe J."/>
            <person name="Postlethwait J.H."/>
            <person name="Berthelot C."/>
            <person name="Roest Crollius H."/>
            <person name="Guiguen Y."/>
        </authorList>
    </citation>
    <scope>NUCLEOTIDE SEQUENCE</scope>
    <source>
        <strain evidence="6">NC1722</strain>
    </source>
</reference>
<evidence type="ECO:0000313" key="6">
    <source>
        <dbReference type="EMBL" id="KAJ8394982.1"/>
    </source>
</evidence>
<dbReference type="GO" id="GO:0005615">
    <property type="term" value="C:extracellular space"/>
    <property type="evidence" value="ECO:0007669"/>
    <property type="project" value="UniProtKB-KW"/>
</dbReference>
<evidence type="ECO:0000256" key="3">
    <source>
        <dbReference type="ARBA" id="ARBA00023157"/>
    </source>
</evidence>
<name>A0AAD7S2X8_9TELE</name>
<dbReference type="SUPFAM" id="SSF54117">
    <property type="entry name" value="Interleukin 8-like chemokines"/>
    <property type="match status" value="1"/>
</dbReference>
<dbReference type="Gene3D" id="2.40.50.40">
    <property type="match status" value="1"/>
</dbReference>